<evidence type="ECO:0000256" key="1">
    <source>
        <dbReference type="RuleBase" id="RU368002"/>
    </source>
</evidence>
<dbReference type="EMBL" id="BDGG01000003">
    <property type="protein sequence ID" value="GAU96506.1"/>
    <property type="molecule type" value="Genomic_DNA"/>
</dbReference>
<dbReference type="GO" id="GO:0005739">
    <property type="term" value="C:mitochondrion"/>
    <property type="evidence" value="ECO:0007669"/>
    <property type="project" value="InterPro"/>
</dbReference>
<name>A0A1D1V421_RAMVA</name>
<dbReference type="EC" id="2.3.1.-" evidence="1"/>
<dbReference type="OrthoDB" id="61870at2759"/>
<proteinExistence type="inferred from homology"/>
<evidence type="ECO:0000313" key="2">
    <source>
        <dbReference type="EMBL" id="GAU96506.1"/>
    </source>
</evidence>
<dbReference type="SUPFAM" id="SSF55729">
    <property type="entry name" value="Acyl-CoA N-acyltransferases (Nat)"/>
    <property type="match status" value="1"/>
</dbReference>
<dbReference type="Gene3D" id="3.40.630.30">
    <property type="match status" value="1"/>
</dbReference>
<keyword evidence="1" id="KW-0808">Transferase</keyword>
<protein>
    <recommendedName>
        <fullName evidence="1">Glycine N-acyltransferase-like protein</fullName>
        <ecNumber evidence="1">2.3.1.-</ecNumber>
    </recommendedName>
</protein>
<organism evidence="2 3">
    <name type="scientific">Ramazzottius varieornatus</name>
    <name type="common">Water bear</name>
    <name type="synonym">Tardigrade</name>
    <dbReference type="NCBI Taxonomy" id="947166"/>
    <lineage>
        <taxon>Eukaryota</taxon>
        <taxon>Metazoa</taxon>
        <taxon>Ecdysozoa</taxon>
        <taxon>Tardigrada</taxon>
        <taxon>Eutardigrada</taxon>
        <taxon>Parachela</taxon>
        <taxon>Hypsibioidea</taxon>
        <taxon>Ramazzottiidae</taxon>
        <taxon>Ramazzottius</taxon>
    </lineage>
</organism>
<comment type="similarity">
    <text evidence="1">Belongs to the glycine N-acyltransferase family.</text>
</comment>
<dbReference type="InterPro" id="IPR016181">
    <property type="entry name" value="Acyl_CoA_acyltransferase"/>
</dbReference>
<dbReference type="InterPro" id="IPR010313">
    <property type="entry name" value="Glycine_N-acyltransferase"/>
</dbReference>
<dbReference type="AlphaFoldDB" id="A0A1D1V421"/>
<dbReference type="GO" id="GO:0047961">
    <property type="term" value="F:glycine N-acyltransferase activity"/>
    <property type="evidence" value="ECO:0007669"/>
    <property type="project" value="InterPro"/>
</dbReference>
<dbReference type="Proteomes" id="UP000186922">
    <property type="component" value="Unassembled WGS sequence"/>
</dbReference>
<keyword evidence="3" id="KW-1185">Reference proteome</keyword>
<keyword evidence="1" id="KW-0012">Acyltransferase</keyword>
<evidence type="ECO:0000313" key="3">
    <source>
        <dbReference type="Proteomes" id="UP000186922"/>
    </source>
</evidence>
<reference evidence="2 3" key="1">
    <citation type="journal article" date="2016" name="Nat. Commun.">
        <title>Extremotolerant tardigrade genome and improved radiotolerance of human cultured cells by tardigrade-unique protein.</title>
        <authorList>
            <person name="Hashimoto T."/>
            <person name="Horikawa D.D."/>
            <person name="Saito Y."/>
            <person name="Kuwahara H."/>
            <person name="Kozuka-Hata H."/>
            <person name="Shin-I T."/>
            <person name="Minakuchi Y."/>
            <person name="Ohishi K."/>
            <person name="Motoyama A."/>
            <person name="Aizu T."/>
            <person name="Enomoto A."/>
            <person name="Kondo K."/>
            <person name="Tanaka S."/>
            <person name="Hara Y."/>
            <person name="Koshikawa S."/>
            <person name="Sagara H."/>
            <person name="Miura T."/>
            <person name="Yokobori S."/>
            <person name="Miyagawa K."/>
            <person name="Suzuki Y."/>
            <person name="Kubo T."/>
            <person name="Oyama M."/>
            <person name="Kohara Y."/>
            <person name="Fujiyama A."/>
            <person name="Arakawa K."/>
            <person name="Katayama T."/>
            <person name="Toyoda A."/>
            <person name="Kunieda T."/>
        </authorList>
    </citation>
    <scope>NUCLEOTIDE SEQUENCE [LARGE SCALE GENOMIC DNA]</scope>
    <source>
        <strain evidence="2 3">YOKOZUNA-1</strain>
    </source>
</reference>
<comment type="caution">
    <text evidence="2">The sequence shown here is derived from an EMBL/GenBank/DDBJ whole genome shotgun (WGS) entry which is preliminary data.</text>
</comment>
<dbReference type="PANTHER" id="PTHR15298:SF1">
    <property type="entry name" value="GLYCINE N-ACYLTRANSFERASE-LIKE PROTEIN"/>
    <property type="match status" value="1"/>
</dbReference>
<gene>
    <name evidence="2" type="primary">RvY_07941-1</name>
    <name evidence="2" type="synonym">RvY_07941.1</name>
    <name evidence="2" type="ORF">RvY_07941</name>
</gene>
<sequence length="140" mass="15449">MIVLTEDQMGVVLKDLMHHVPKSLQMQSAPNGGDKGYSSLSEGLGVLSAHHAEQVNEGCKYGTERTLEYVRYLISNGFPTGTVFTDAGELVAYILCRTDGCMFNGFVRPNHRRKGLYQVVNYDLAGKVVALGQPTAWYTF</sequence>
<accession>A0A1D1V421</accession>
<dbReference type="PANTHER" id="PTHR15298">
    <property type="entry name" value="L-COA N-ACYLTRANSFERASE-RELATED"/>
    <property type="match status" value="1"/>
</dbReference>